<dbReference type="Proteomes" id="UP001236014">
    <property type="component" value="Chromosome"/>
</dbReference>
<dbReference type="RefSeq" id="WP_285967615.1">
    <property type="nucleotide sequence ID" value="NZ_CP127294.1"/>
</dbReference>
<sequence length="80" mass="7970">MSGTITGFAAACSRRASMSTRDRCGSIDADIRSASAQPGRIGSGANIRASSSDASTAVMLIGPSTTTQIMRVATSAAAAM</sequence>
<proteinExistence type="predicted"/>
<keyword evidence="2" id="KW-1185">Reference proteome</keyword>
<gene>
    <name evidence="1" type="ORF">QRX50_36400</name>
</gene>
<reference evidence="1 2" key="1">
    <citation type="submission" date="2023-06" db="EMBL/GenBank/DDBJ databases">
        <authorList>
            <person name="Oyuntsetseg B."/>
            <person name="Kim S.B."/>
        </authorList>
    </citation>
    <scope>NUCLEOTIDE SEQUENCE [LARGE SCALE GENOMIC DNA]</scope>
    <source>
        <strain evidence="1 2">2-15</strain>
    </source>
</reference>
<dbReference type="AlphaFoldDB" id="A0A9Y2MTH7"/>
<protein>
    <submittedName>
        <fullName evidence="1">Uncharacterized protein</fullName>
    </submittedName>
</protein>
<evidence type="ECO:0000313" key="2">
    <source>
        <dbReference type="Proteomes" id="UP001236014"/>
    </source>
</evidence>
<organism evidence="1 2">
    <name type="scientific">Amycolatopsis carbonis</name>
    <dbReference type="NCBI Taxonomy" id="715471"/>
    <lineage>
        <taxon>Bacteria</taxon>
        <taxon>Bacillati</taxon>
        <taxon>Actinomycetota</taxon>
        <taxon>Actinomycetes</taxon>
        <taxon>Pseudonocardiales</taxon>
        <taxon>Pseudonocardiaceae</taxon>
        <taxon>Amycolatopsis</taxon>
    </lineage>
</organism>
<dbReference type="KEGG" id="acab:QRX50_36400"/>
<accession>A0A9Y2MTH7</accession>
<name>A0A9Y2MTH7_9PSEU</name>
<dbReference type="EMBL" id="CP127294">
    <property type="protein sequence ID" value="WIX76868.1"/>
    <property type="molecule type" value="Genomic_DNA"/>
</dbReference>
<evidence type="ECO:0000313" key="1">
    <source>
        <dbReference type="EMBL" id="WIX76868.1"/>
    </source>
</evidence>